<protein>
    <submittedName>
        <fullName evidence="2">Uncharacterized protein</fullName>
    </submittedName>
</protein>
<feature type="region of interest" description="Disordered" evidence="1">
    <location>
        <begin position="409"/>
        <end position="464"/>
    </location>
</feature>
<name>A0ABR2ZK37_9AGAR</name>
<dbReference type="EMBL" id="JBBXMP010000131">
    <property type="protein sequence ID" value="KAL0061552.1"/>
    <property type="molecule type" value="Genomic_DNA"/>
</dbReference>
<dbReference type="Proteomes" id="UP001437256">
    <property type="component" value="Unassembled WGS sequence"/>
</dbReference>
<evidence type="ECO:0000313" key="3">
    <source>
        <dbReference type="Proteomes" id="UP001437256"/>
    </source>
</evidence>
<reference evidence="2 3" key="1">
    <citation type="submission" date="2024-05" db="EMBL/GenBank/DDBJ databases">
        <title>A draft genome resource for the thread blight pathogen Marasmius tenuissimus strain MS-2.</title>
        <authorList>
            <person name="Yulfo-Soto G.E."/>
            <person name="Baruah I.K."/>
            <person name="Amoako-Attah I."/>
            <person name="Bukari Y."/>
            <person name="Meinhardt L.W."/>
            <person name="Bailey B.A."/>
            <person name="Cohen S.P."/>
        </authorList>
    </citation>
    <scope>NUCLEOTIDE SEQUENCE [LARGE SCALE GENOMIC DNA]</scope>
    <source>
        <strain evidence="2 3">MS-2</strain>
    </source>
</reference>
<feature type="compositionally biased region" description="Polar residues" evidence="1">
    <location>
        <begin position="440"/>
        <end position="449"/>
    </location>
</feature>
<keyword evidence="3" id="KW-1185">Reference proteome</keyword>
<comment type="caution">
    <text evidence="2">The sequence shown here is derived from an EMBL/GenBank/DDBJ whole genome shotgun (WGS) entry which is preliminary data.</text>
</comment>
<evidence type="ECO:0000256" key="1">
    <source>
        <dbReference type="SAM" id="MobiDB-lite"/>
    </source>
</evidence>
<sequence>MPNNPPCLVCDCPEYIHDPDIAGAICGCEHAELEHGQRPPPPPPPSLPPKGGIPGRCEGWYLAGGIPSTKSVCSRPGCGAKWFLHHPPPNSTPSLSGISSTVPSATPRLVGPWQAPTRSAATTSALGTATSSVLGSTPWVKTRQINVPRDGRVTNHEILEGINGRHTSTLPAPNRFVTAANQVKESKSSSRKHTDYDPCFRQSDNWVQNFQVILLPATDSTIFPPEHSHAFSQKNRPNFKLCIGQLEEQLESISLFGLSFPLTVQAHSKTANIFPALYSAIYNHCQSKGLTPEKIGFPAIPPSTPSSSPLLMCHLGNKVGGKITVKQSMLITNNDWMLEKLSQTTGGGEIPLSVERRQVVFFSFKRPLMGPLRDSLIHPCHVYHFLNTQRPFEGKETYDVDCLPSCPQLSNPPSPTSELSALTSSGSSSSPLVQQRSDSLSSIESFQPRQRQRRESDAEYVPSRSSTPAFPIIIATRSSVPPPVEPPAVIPLAPTPAPELTVAPVPSATPVTQPGILPVLTENSGAPTPPLVDHFASLMAQEVSWITSSRLWRTSIVNQCTQDVGLSVDALSIEDAALALIEKVHRHHSGDPLPFPEGVDVRTFNFDRLLTGDKYCRIGRIQGEQRPGYGTGPLQAVVRKAIQIITSNGLYFKPYGGDIVTWAFQSETSPACQVFARTTGTLLALHLICLRSTAHPVYAGIYLLLARGFTYCMAPERIAKIDANLGTDLYFWTSLQDRNPAALGNPASIIHQLIATHMTRTSLSEINACDDPAIWEGITKELYASALFKTFQHNLSDNSPDLVALREGFNLPLDGIDRKFLWAFSDENTASVIGGMLGRRLEDVQALLDHLDFGQQVDPLMDSLKGQLKVYLEGNGHPQSLVADGFFASENIPAEDEETFRAEKFLEACTGNRLEPASQSWMIRVNFRQPEPVAPVIRRSKETNEDFQARQDAARNAPHVHPPTVKFKQCSTTVIFYRSPWLVQRLQGVSATATEGEYSQDLERFFHLAFVSQGGMLEYTTG</sequence>
<accession>A0ABR2ZK37</accession>
<organism evidence="2 3">
    <name type="scientific">Marasmius tenuissimus</name>
    <dbReference type="NCBI Taxonomy" id="585030"/>
    <lineage>
        <taxon>Eukaryota</taxon>
        <taxon>Fungi</taxon>
        <taxon>Dikarya</taxon>
        <taxon>Basidiomycota</taxon>
        <taxon>Agaricomycotina</taxon>
        <taxon>Agaricomycetes</taxon>
        <taxon>Agaricomycetidae</taxon>
        <taxon>Agaricales</taxon>
        <taxon>Marasmiineae</taxon>
        <taxon>Marasmiaceae</taxon>
        <taxon>Marasmius</taxon>
    </lineage>
</organism>
<gene>
    <name evidence="2" type="ORF">AAF712_011578</name>
</gene>
<feature type="compositionally biased region" description="Low complexity" evidence="1">
    <location>
        <begin position="417"/>
        <end position="439"/>
    </location>
</feature>
<evidence type="ECO:0000313" key="2">
    <source>
        <dbReference type="EMBL" id="KAL0061552.1"/>
    </source>
</evidence>
<proteinExistence type="predicted"/>